<reference evidence="1 2" key="1">
    <citation type="submission" date="2023-07" db="EMBL/GenBank/DDBJ databases">
        <title>Genomic Encyclopedia of Type Strains, Phase IV (KMG-IV): sequencing the most valuable type-strain genomes for metagenomic binning, comparative biology and taxonomic classification.</title>
        <authorList>
            <person name="Goeker M."/>
        </authorList>
    </citation>
    <scope>NUCLEOTIDE SEQUENCE [LARGE SCALE GENOMIC DNA]</scope>
    <source>
        <strain evidence="1 2">DSM 23948</strain>
    </source>
</reference>
<accession>A0ABT9V2K2</accession>
<keyword evidence="2" id="KW-1185">Reference proteome</keyword>
<protein>
    <recommendedName>
        <fullName evidence="3">YppG-like protein</fullName>
    </recommendedName>
</protein>
<evidence type="ECO:0000313" key="1">
    <source>
        <dbReference type="EMBL" id="MDQ0155178.1"/>
    </source>
</evidence>
<dbReference type="EMBL" id="JAUSTU010000005">
    <property type="protein sequence ID" value="MDQ0155178.1"/>
    <property type="molecule type" value="Genomic_DNA"/>
</dbReference>
<proteinExistence type="predicted"/>
<dbReference type="Proteomes" id="UP001231362">
    <property type="component" value="Unassembled WGS sequence"/>
</dbReference>
<comment type="caution">
    <text evidence="1">The sequence shown here is derived from an EMBL/GenBank/DDBJ whole genome shotgun (WGS) entry which is preliminary data.</text>
</comment>
<organism evidence="1 2">
    <name type="scientific">Anoxybacillus andreesenii</name>
    <dbReference type="NCBI Taxonomy" id="1325932"/>
    <lineage>
        <taxon>Bacteria</taxon>
        <taxon>Bacillati</taxon>
        <taxon>Bacillota</taxon>
        <taxon>Bacilli</taxon>
        <taxon>Bacillales</taxon>
        <taxon>Anoxybacillaceae</taxon>
        <taxon>Anoxybacillus</taxon>
    </lineage>
</organism>
<dbReference type="InterPro" id="IPR025555">
    <property type="entry name" value="YppG"/>
</dbReference>
<dbReference type="Pfam" id="PF14179">
    <property type="entry name" value="YppG"/>
    <property type="match status" value="1"/>
</dbReference>
<evidence type="ECO:0000313" key="2">
    <source>
        <dbReference type="Proteomes" id="UP001231362"/>
    </source>
</evidence>
<dbReference type="RefSeq" id="WP_307149748.1">
    <property type="nucleotide sequence ID" value="NZ_JAUSTU010000005.1"/>
</dbReference>
<gene>
    <name evidence="1" type="ORF">J2S07_001482</name>
</gene>
<evidence type="ECO:0008006" key="3">
    <source>
        <dbReference type="Google" id="ProtNLM"/>
    </source>
</evidence>
<name>A0ABT9V2K2_9BACL</name>
<sequence>MFGQLRRSGQSYFIPPMPIANPYQMGVNQGGSFQRNPHHVNPYFPSPMYMGYPFGQDMNAMANQNGAHPGYWGNPQWQQGVNGNQNYTGDQNYPAEWILQNPLQPKKNQGGGMNQALAANPYPYMHPYPKPSLVNRPPSGVNSIMNSFKTQDGNLDLNKMLDTAGQMMNAVTQVSGLVKGLGGIFKV</sequence>